<dbReference type="VEuPathDB" id="FungiDB:UREG_04036"/>
<dbReference type="GO" id="GO:0016787">
    <property type="term" value="F:hydrolase activity"/>
    <property type="evidence" value="ECO:0007669"/>
    <property type="project" value="UniProtKB-KW"/>
</dbReference>
<keyword evidence="4" id="KW-1185">Reference proteome</keyword>
<name>C4JMH8_UNCRE</name>
<organism evidence="3 4">
    <name type="scientific">Uncinocarpus reesii (strain UAMH 1704)</name>
    <dbReference type="NCBI Taxonomy" id="336963"/>
    <lineage>
        <taxon>Eukaryota</taxon>
        <taxon>Fungi</taxon>
        <taxon>Dikarya</taxon>
        <taxon>Ascomycota</taxon>
        <taxon>Pezizomycotina</taxon>
        <taxon>Eurotiomycetes</taxon>
        <taxon>Eurotiomycetidae</taxon>
        <taxon>Onygenales</taxon>
        <taxon>Onygenaceae</taxon>
        <taxon>Uncinocarpus</taxon>
    </lineage>
</organism>
<evidence type="ECO:0000313" key="3">
    <source>
        <dbReference type="EMBL" id="EEP79190.1"/>
    </source>
</evidence>
<dbReference type="RefSeq" id="XP_002544519.1">
    <property type="nucleotide sequence ID" value="XM_002544473.1"/>
</dbReference>
<reference evidence="4" key="1">
    <citation type="journal article" date="2009" name="Genome Res.">
        <title>Comparative genomic analyses of the human fungal pathogens Coccidioides and their relatives.</title>
        <authorList>
            <person name="Sharpton T.J."/>
            <person name="Stajich J.E."/>
            <person name="Rounsley S.D."/>
            <person name="Gardner M.J."/>
            <person name="Wortman J.R."/>
            <person name="Jordar V.S."/>
            <person name="Maiti R."/>
            <person name="Kodira C.D."/>
            <person name="Neafsey D.E."/>
            <person name="Zeng Q."/>
            <person name="Hung C.-Y."/>
            <person name="McMahan C."/>
            <person name="Muszewska A."/>
            <person name="Grynberg M."/>
            <person name="Mandel M.A."/>
            <person name="Kellner E.M."/>
            <person name="Barker B.M."/>
            <person name="Galgiani J.N."/>
            <person name="Orbach M.J."/>
            <person name="Kirkland T.N."/>
            <person name="Cole G.T."/>
            <person name="Henn M.R."/>
            <person name="Birren B.W."/>
            <person name="Taylor J.W."/>
        </authorList>
    </citation>
    <scope>NUCLEOTIDE SEQUENCE [LARGE SCALE GENOMIC DNA]</scope>
    <source>
        <strain evidence="4">UAMH 1704</strain>
    </source>
</reference>
<dbReference type="OrthoDB" id="288987at2759"/>
<dbReference type="GeneID" id="8444008"/>
<keyword evidence="1" id="KW-0378">Hydrolase</keyword>
<dbReference type="InterPro" id="IPR012462">
    <property type="entry name" value="UFSP1/2_DUB_cat"/>
</dbReference>
<dbReference type="InParanoid" id="C4JMH8"/>
<dbReference type="AlphaFoldDB" id="C4JMH8"/>
<dbReference type="eggNOG" id="KOG4696">
    <property type="taxonomic scope" value="Eukaryota"/>
</dbReference>
<gene>
    <name evidence="3" type="ORF">UREG_04036</name>
</gene>
<dbReference type="Pfam" id="PF07910">
    <property type="entry name" value="Peptidase_C78"/>
    <property type="match status" value="1"/>
</dbReference>
<dbReference type="EMBL" id="CH476616">
    <property type="protein sequence ID" value="EEP79190.1"/>
    <property type="molecule type" value="Genomic_DNA"/>
</dbReference>
<evidence type="ECO:0000259" key="2">
    <source>
        <dbReference type="Pfam" id="PF07910"/>
    </source>
</evidence>
<dbReference type="Gene3D" id="3.90.70.130">
    <property type="match status" value="1"/>
</dbReference>
<evidence type="ECO:0000256" key="1">
    <source>
        <dbReference type="ARBA" id="ARBA00022801"/>
    </source>
</evidence>
<accession>C4JMH8</accession>
<dbReference type="Proteomes" id="UP000002058">
    <property type="component" value="Unassembled WGS sequence"/>
</dbReference>
<dbReference type="OMA" id="IAFWIEN"/>
<proteinExistence type="predicted"/>
<dbReference type="HOGENOM" id="CLU_013053_0_0_1"/>
<evidence type="ECO:0000313" key="4">
    <source>
        <dbReference type="Proteomes" id="UP000002058"/>
    </source>
</evidence>
<feature type="domain" description="UFSP1/2/DUB catalytic" evidence="2">
    <location>
        <begin position="1"/>
        <end position="162"/>
    </location>
</feature>
<dbReference type="STRING" id="336963.C4JMH8"/>
<protein>
    <recommendedName>
        <fullName evidence="2">UFSP1/2/DUB catalytic domain-containing protein</fullName>
    </recommendedName>
</protein>
<sequence>MIERAWDLGINSNGRAETGGIRGTRKYIGTSEAQALFFSLGINCEPAAFSPTEERSAEEIFMEAVGDYFLQAHNLSTDEKVLKTDLPPIYFQHPGHSLTIVGFELRKDGSTNLLVFDPMFKTSPAIQRLIGTRVSCPNPERILRAHRRGTHYLRRYKEFEILKLLPPCHTPESMANG</sequence>
<dbReference type="KEGG" id="ure:UREG_04036"/>